<feature type="region of interest" description="Disordered" evidence="1">
    <location>
        <begin position="469"/>
        <end position="506"/>
    </location>
</feature>
<evidence type="ECO:0000256" key="2">
    <source>
        <dbReference type="SAM" id="Phobius"/>
    </source>
</evidence>
<keyword evidence="6" id="KW-1185">Reference proteome</keyword>
<reference evidence="6" key="1">
    <citation type="submission" date="2018-11" db="EMBL/GenBank/DDBJ databases">
        <title>Comparative genomics of Parolsenella catena and Libanicoccus massiliensis: Reclassification of Libanicoccus massiliensis as Parolsenella massiliensis comb. nov.</title>
        <authorList>
            <person name="Sakamoto M."/>
            <person name="Ikeyama N."/>
            <person name="Murakami T."/>
            <person name="Mori H."/>
            <person name="Yuki M."/>
            <person name="Ohkuma M."/>
        </authorList>
    </citation>
    <scope>NUCLEOTIDE SEQUENCE [LARGE SCALE GENOMIC DNA]</scope>
    <source>
        <strain evidence="6">JCM 31932</strain>
    </source>
</reference>
<feature type="signal peptide" evidence="3">
    <location>
        <begin position="1"/>
        <end position="20"/>
    </location>
</feature>
<evidence type="ECO:0000259" key="4">
    <source>
        <dbReference type="Pfam" id="PF18655"/>
    </source>
</evidence>
<organism evidence="5 6">
    <name type="scientific">Parolsenella catena</name>
    <dbReference type="NCBI Taxonomy" id="2003188"/>
    <lineage>
        <taxon>Bacteria</taxon>
        <taxon>Bacillati</taxon>
        <taxon>Actinomycetota</taxon>
        <taxon>Coriobacteriia</taxon>
        <taxon>Coriobacteriales</taxon>
        <taxon>Atopobiaceae</taxon>
        <taxon>Parolsenella</taxon>
    </lineage>
</organism>
<dbReference type="Gene3D" id="2.160.20.20">
    <property type="match status" value="1"/>
</dbReference>
<dbReference type="OrthoDB" id="3199332at2"/>
<proteinExistence type="predicted"/>
<dbReference type="Proteomes" id="UP000273154">
    <property type="component" value="Chromosome"/>
</dbReference>
<keyword evidence="2" id="KW-0472">Membrane</keyword>
<dbReference type="GeneID" id="88849569"/>
<dbReference type="InterPro" id="IPR012332">
    <property type="entry name" value="Autotransporter_pectin_lyase_C"/>
</dbReference>
<dbReference type="RefSeq" id="WP_126422995.1">
    <property type="nucleotide sequence ID" value="NZ_AP019367.1"/>
</dbReference>
<gene>
    <name evidence="5" type="ORF">Pcatena_14280</name>
</gene>
<sequence length="534" mass="54674">MKTFGRALALMTMLVSCVFAAPTLAFATESNVYEVGNSKEFKNAVADINEKADGDYVIKLAADIESEASVSGPCPVTILGCGHTLTIGTYGSLQVMKGSHLSLGAADGSDTLTIKGSDEQNNDVPGLLYVEGTCDMYAGVTLAGREGNNYYGGGVTVYGGTFHMHGGTIRHCGINGGSVCYGGGVGVAYGGTFVMDGGEITDCYAIAPPSDPDQTFQSFGGGVFVAYGSFFTMNGGTISGNRADVGGGVMLSDNSAEMKIGGGSITGNTATICGGGLAAVGNDGAVVVNNAKLCNNVANGAASDVYLANTPARLSPAESMGERYLGSKPDDVTNERIDGWYVDDETSRYFDQSKEKRRKYPDYANIGSGDEVCLIAAGSGSLSEFHAKYEFQSATPGQQLPDEVLALLPADSKPYSRGSEISALAPSQTSVETADGTWTFVGYDRTTAEASMDNADEEGNVHFSGAWKFTRKPTPAQPGDGGATAGANPAGKADGASSEGAQLPQTSDAFGPGALLALIAAGATSLIAAAAIRE</sequence>
<dbReference type="InterPro" id="IPR041030">
    <property type="entry name" value="SHIRT"/>
</dbReference>
<name>A0A3G9JZB0_9ACTN</name>
<evidence type="ECO:0000313" key="6">
    <source>
        <dbReference type="Proteomes" id="UP000273154"/>
    </source>
</evidence>
<dbReference type="PROSITE" id="PS51257">
    <property type="entry name" value="PROKAR_LIPOPROTEIN"/>
    <property type="match status" value="1"/>
</dbReference>
<dbReference type="EMBL" id="AP019367">
    <property type="protein sequence ID" value="BBH50841.1"/>
    <property type="molecule type" value="Genomic_DNA"/>
</dbReference>
<evidence type="ECO:0000313" key="5">
    <source>
        <dbReference type="EMBL" id="BBH50841.1"/>
    </source>
</evidence>
<dbReference type="Pfam" id="PF18655">
    <property type="entry name" value="SHIRT"/>
    <property type="match status" value="1"/>
</dbReference>
<feature type="domain" description="SHIRT" evidence="4">
    <location>
        <begin position="384"/>
        <end position="470"/>
    </location>
</feature>
<protein>
    <recommendedName>
        <fullName evidence="4">SHIRT domain-containing protein</fullName>
    </recommendedName>
</protein>
<dbReference type="InterPro" id="IPR011050">
    <property type="entry name" value="Pectin_lyase_fold/virulence"/>
</dbReference>
<evidence type="ECO:0000256" key="3">
    <source>
        <dbReference type="SAM" id="SignalP"/>
    </source>
</evidence>
<dbReference type="AlphaFoldDB" id="A0A3G9JZB0"/>
<dbReference type="KEGG" id="pcat:Pcatena_14280"/>
<keyword evidence="3" id="KW-0732">Signal</keyword>
<feature type="transmembrane region" description="Helical" evidence="2">
    <location>
        <begin position="509"/>
        <end position="532"/>
    </location>
</feature>
<keyword evidence="2" id="KW-0812">Transmembrane</keyword>
<dbReference type="SUPFAM" id="SSF51126">
    <property type="entry name" value="Pectin lyase-like"/>
    <property type="match status" value="1"/>
</dbReference>
<feature type="chain" id="PRO_5039158994" description="SHIRT domain-containing protein" evidence="3">
    <location>
        <begin position="21"/>
        <end position="534"/>
    </location>
</feature>
<evidence type="ECO:0000256" key="1">
    <source>
        <dbReference type="SAM" id="MobiDB-lite"/>
    </source>
</evidence>
<keyword evidence="2" id="KW-1133">Transmembrane helix</keyword>
<accession>A0A3G9JZB0</accession>